<evidence type="ECO:0000313" key="1">
    <source>
        <dbReference type="EMBL" id="MFA9195739.1"/>
    </source>
</evidence>
<gene>
    <name evidence="1" type="ORF">AAGV33_15110</name>
</gene>
<comment type="caution">
    <text evidence="1">The sequence shown here is derived from an EMBL/GenBank/DDBJ whole genome shotgun (WGS) entry which is preliminary data.</text>
</comment>
<dbReference type="EMBL" id="JBCFQK010000030">
    <property type="protein sequence ID" value="MFA9195739.1"/>
    <property type="molecule type" value="Genomic_DNA"/>
</dbReference>
<dbReference type="Proteomes" id="UP001574170">
    <property type="component" value="Unassembled WGS sequence"/>
</dbReference>
<name>A0ABV4TR62_9FLAO</name>
<accession>A0ABV4TR62</accession>
<protein>
    <submittedName>
        <fullName evidence="1">Uncharacterized protein</fullName>
    </submittedName>
</protein>
<dbReference type="PROSITE" id="PS51257">
    <property type="entry name" value="PROKAR_LIPOPROTEIN"/>
    <property type="match status" value="1"/>
</dbReference>
<keyword evidence="2" id="KW-1185">Reference proteome</keyword>
<sequence>MYRKSIYILFLFIACFIQLGHSLFPHTHIVEHHHDGKHHHHHHHHEEKSDESPLSLLFSHFNHSSDTFSNSQLEDVVKIVKEVPNQVFVLHSISVFTNSIGYYYHKKEAVRNNEPLIFISPHLHSLQFRGPPTLFS</sequence>
<proteinExistence type="predicted"/>
<evidence type="ECO:0000313" key="2">
    <source>
        <dbReference type="Proteomes" id="UP001574170"/>
    </source>
</evidence>
<organism evidence="1 2">
    <name type="scientific">Flavobacterium magnesitis</name>
    <dbReference type="NCBI Taxonomy" id="3138077"/>
    <lineage>
        <taxon>Bacteria</taxon>
        <taxon>Pseudomonadati</taxon>
        <taxon>Bacteroidota</taxon>
        <taxon>Flavobacteriia</taxon>
        <taxon>Flavobacteriales</taxon>
        <taxon>Flavobacteriaceae</taxon>
        <taxon>Flavobacterium</taxon>
    </lineage>
</organism>
<reference evidence="1 2" key="1">
    <citation type="submission" date="2024-04" db="EMBL/GenBank/DDBJ databases">
        <title>New Clade of Flavobacterium.</title>
        <authorList>
            <person name="Matos L."/>
            <person name="Proenca D.N."/>
            <person name="Fransisco R.M."/>
            <person name="Chung A.P."/>
            <person name="Maccario L."/>
            <person name="Sorensen S.J."/>
            <person name="Morais P.V."/>
        </authorList>
    </citation>
    <scope>NUCLEOTIDE SEQUENCE [LARGE SCALE GENOMIC DNA]</scope>
    <source>
        <strain evidence="1 2">FBOR7N2.3</strain>
    </source>
</reference>
<dbReference type="RefSeq" id="WP_373393109.1">
    <property type="nucleotide sequence ID" value="NZ_JBCFQJ010000022.1"/>
</dbReference>